<dbReference type="Gene3D" id="2.70.98.30">
    <property type="entry name" value="Golgi alpha-mannosidase II, domain 4"/>
    <property type="match status" value="1"/>
</dbReference>
<proteinExistence type="predicted"/>
<evidence type="ECO:0000313" key="4">
    <source>
        <dbReference type="Proteomes" id="UP000547011"/>
    </source>
</evidence>
<comment type="caution">
    <text evidence="3">The sequence shown here is derived from an EMBL/GenBank/DDBJ whole genome shotgun (WGS) entry which is preliminary data.</text>
</comment>
<dbReference type="InterPro" id="IPR011013">
    <property type="entry name" value="Gal_mutarotase_sf_dom"/>
</dbReference>
<gene>
    <name evidence="3" type="ORF">GGR20_003669</name>
</gene>
<feature type="domain" description="Glycosyl hydrolases family 38 C-terminal" evidence="2">
    <location>
        <begin position="803"/>
        <end position="870"/>
    </location>
</feature>
<organism evidence="3 4">
    <name type="scientific">Devosia subaequoris</name>
    <dbReference type="NCBI Taxonomy" id="395930"/>
    <lineage>
        <taxon>Bacteria</taxon>
        <taxon>Pseudomonadati</taxon>
        <taxon>Pseudomonadota</taxon>
        <taxon>Alphaproteobacteria</taxon>
        <taxon>Hyphomicrobiales</taxon>
        <taxon>Devosiaceae</taxon>
        <taxon>Devosia</taxon>
    </lineage>
</organism>
<dbReference type="EMBL" id="JACIEW010000015">
    <property type="protein sequence ID" value="MBB4053997.1"/>
    <property type="molecule type" value="Genomic_DNA"/>
</dbReference>
<evidence type="ECO:0000313" key="3">
    <source>
        <dbReference type="EMBL" id="MBB4053997.1"/>
    </source>
</evidence>
<reference evidence="3 4" key="1">
    <citation type="submission" date="2020-08" db="EMBL/GenBank/DDBJ databases">
        <title>Genomic Encyclopedia of Type Strains, Phase IV (KMG-IV): sequencing the most valuable type-strain genomes for metagenomic binning, comparative biology and taxonomic classification.</title>
        <authorList>
            <person name="Goeker M."/>
        </authorList>
    </citation>
    <scope>NUCLEOTIDE SEQUENCE [LARGE SCALE GENOMIC DNA]</scope>
    <source>
        <strain evidence="3 4">DSM 23447</strain>
    </source>
</reference>
<protein>
    <recommendedName>
        <fullName evidence="5">Glycoside hydrolase family 38 N-terminal domain-containing protein</fullName>
    </recommendedName>
</protein>
<dbReference type="SUPFAM" id="SSF88713">
    <property type="entry name" value="Glycoside hydrolase/deacetylase"/>
    <property type="match status" value="1"/>
</dbReference>
<accession>A0A7W6NDB6</accession>
<evidence type="ECO:0000259" key="1">
    <source>
        <dbReference type="Pfam" id="PF01074"/>
    </source>
</evidence>
<dbReference type="Pfam" id="PF01074">
    <property type="entry name" value="Glyco_hydro_38N"/>
    <property type="match status" value="1"/>
</dbReference>
<dbReference type="InterPro" id="IPR027291">
    <property type="entry name" value="Glyco_hydro_38_N_sf"/>
</dbReference>
<feature type="domain" description="Glycoside hydrolase family 38 N-terminal" evidence="1">
    <location>
        <begin position="7"/>
        <end position="273"/>
    </location>
</feature>
<dbReference type="GO" id="GO:0004559">
    <property type="term" value="F:alpha-mannosidase activity"/>
    <property type="evidence" value="ECO:0007669"/>
    <property type="project" value="InterPro"/>
</dbReference>
<dbReference type="AlphaFoldDB" id="A0A7W6NDB6"/>
<dbReference type="CDD" id="cd10791">
    <property type="entry name" value="GH38N_AMII_like_1"/>
    <property type="match status" value="1"/>
</dbReference>
<dbReference type="PANTHER" id="PTHR46017:SF1">
    <property type="entry name" value="ALPHA-MANNOSIDASE 2C1"/>
    <property type="match status" value="1"/>
</dbReference>
<dbReference type="InterPro" id="IPR000602">
    <property type="entry name" value="Glyco_hydro_38_N"/>
</dbReference>
<dbReference type="Gene3D" id="3.20.110.10">
    <property type="entry name" value="Glycoside hydrolase 38, N terminal domain"/>
    <property type="match status" value="1"/>
</dbReference>
<dbReference type="PANTHER" id="PTHR46017">
    <property type="entry name" value="ALPHA-MANNOSIDASE 2C1"/>
    <property type="match status" value="1"/>
</dbReference>
<evidence type="ECO:0008006" key="5">
    <source>
        <dbReference type="Google" id="ProtNLM"/>
    </source>
</evidence>
<keyword evidence="4" id="KW-1185">Reference proteome</keyword>
<name>A0A7W6NDB6_9HYPH</name>
<dbReference type="InterPro" id="IPR041147">
    <property type="entry name" value="GH38_C"/>
</dbReference>
<dbReference type="GO" id="GO:0006013">
    <property type="term" value="P:mannose metabolic process"/>
    <property type="evidence" value="ECO:0007669"/>
    <property type="project" value="InterPro"/>
</dbReference>
<dbReference type="SUPFAM" id="SSF74650">
    <property type="entry name" value="Galactose mutarotase-like"/>
    <property type="match status" value="1"/>
</dbReference>
<sequence length="882" mass="99039">MAKIKKILICNHSHTDIGYTDYQDNCVRQHGEFVEQALDLIEKTDSYPEEARYRWTVETTGPFLKYLRSATKDQISRLKYWHEQGRIDIAGISYNMTPLLNIEQMHRSLYPLRAIRDEFGFNVEAAMQDDVNGVSWLYADLLADLGISFYTQAVNPIRGARPKPFPGAFNWEGPSGKKVLAWNGYHYLFGRSQAGIGNWNLVDRLLPRWIEQLEQDDTYEFDFLYCESTHPVRVDNGPPDPRMPEFVRKWNEDGRAPRMEFITVTDFGRLLKREYSSNIGTQRGDWTDHWADGVASSARETGINRTTHAVLEMAEALESWRRMDGEKGSWSPERAAAAYENMTLYDEHTWGAYSSVEEPYALFSLSQWNKKAGFAYSAAMDAHDQVARAANAIAAQVGTKAEDGNFNLGDLEPEVAFPASGIDDVIVFNSLPWDRNVIVEEPEPRGGAAPVGMLDAFFHRNTTWGGARPIPPIRRVAGRIPASGFAFLKVSDGVPSSDLRAQGNVIENAHYRVEIDPGTGGIKSFLDKAQDHDYAGTYEGWQPGQYVYETVDSPEDRLAIANIDFSHPNFFEGRVDTPWKRQVARQVSLTDAVIFEGQARVDVTIDAPGVKSATVRYALDANTKVLAVDWMLNKTEHLDAEAVFVAFPFNLSRPEFLVDLNGIPAVPNRDQLDGAAKDWYPITRWVNVSDGQRGITIAPLDAPLVHLGGITTGKWARTLEPEGPTVMSWALNNHWLVNFRPSQSGQIPLRYRLTTHEGAPDVASISRFAAEAHVSAVPLRDISPRNTEPRSFLSVGDQPIQVTTKPSENGGWIVARVQNLLREPYEARVRFGRTPLAARAADALEHLREALKIEENDVRVSLAPLEIRTVLVRFNAAFHQRK</sequence>
<dbReference type="GO" id="GO:0030246">
    <property type="term" value="F:carbohydrate binding"/>
    <property type="evidence" value="ECO:0007669"/>
    <property type="project" value="InterPro"/>
</dbReference>
<dbReference type="InterPro" id="IPR011330">
    <property type="entry name" value="Glyco_hydro/deAcase_b/a-brl"/>
</dbReference>
<dbReference type="RefSeq" id="WP_183312742.1">
    <property type="nucleotide sequence ID" value="NZ_JACIEW010000015.1"/>
</dbReference>
<dbReference type="Pfam" id="PF17677">
    <property type="entry name" value="Glyco_hydro38C2"/>
    <property type="match status" value="1"/>
</dbReference>
<dbReference type="GO" id="GO:0009313">
    <property type="term" value="P:oligosaccharide catabolic process"/>
    <property type="evidence" value="ECO:0007669"/>
    <property type="project" value="TreeGrafter"/>
</dbReference>
<dbReference type="Proteomes" id="UP000547011">
    <property type="component" value="Unassembled WGS sequence"/>
</dbReference>
<evidence type="ECO:0000259" key="2">
    <source>
        <dbReference type="Pfam" id="PF17677"/>
    </source>
</evidence>